<keyword evidence="3" id="KW-1185">Reference proteome</keyword>
<proteinExistence type="predicted"/>
<evidence type="ECO:0000256" key="1">
    <source>
        <dbReference type="SAM" id="SignalP"/>
    </source>
</evidence>
<evidence type="ECO:0000313" key="2">
    <source>
        <dbReference type="EMBL" id="APJ02733.1"/>
    </source>
</evidence>
<dbReference type="Proteomes" id="UP000184731">
    <property type="component" value="Chromosome"/>
</dbReference>
<gene>
    <name evidence="2" type="ORF">AXG55_01845</name>
</gene>
<evidence type="ECO:0000313" key="3">
    <source>
        <dbReference type="Proteomes" id="UP000184731"/>
    </source>
</evidence>
<dbReference type="RefSeq" id="WP_148696446.1">
    <property type="nucleotide sequence ID" value="NZ_CP017834.1"/>
</dbReference>
<protein>
    <submittedName>
        <fullName evidence="2">Uncharacterized protein</fullName>
    </submittedName>
</protein>
<organism evidence="2 3">
    <name type="scientific">Silvanigrella aquatica</name>
    <dbReference type="NCBI Taxonomy" id="1915309"/>
    <lineage>
        <taxon>Bacteria</taxon>
        <taxon>Pseudomonadati</taxon>
        <taxon>Bdellovibrionota</taxon>
        <taxon>Oligoflexia</taxon>
        <taxon>Silvanigrellales</taxon>
        <taxon>Silvanigrellaceae</taxon>
        <taxon>Silvanigrella</taxon>
    </lineage>
</organism>
<accession>A0A1L4CXQ2</accession>
<keyword evidence="1" id="KW-0732">Signal</keyword>
<dbReference type="OrthoDB" id="5290020at2"/>
<sequence length="418" mass="47921">MKNYYFKIILYLFILNIANTSFAKENVATKESPNRFTLTNGYFESSSNSNEGMAYFPMSVYETYDWIFRKLSLDTYGIGRFLSLLTTGIFQYYYFNTTYIDVPFHEFGHATRYRSYGINNITYYVDDNHSDPANSFFEMVIKRANYPNQGASTQGFLPNPNPTALNTYSLISTAGGMNNEILLSKLIAERIYDRGGSVPDFFFYLKDRLSPYDYVNLNPTEVTGGDPQKIESKYSNMGKNITRTNMSDGYLFSLVASGSFYSMIFGDLKYLWNGDQNVKTLEFFGISLPDFYQYINSKGLSMESVIHFRATKNLNFGFSYEAIYLGDNYNQFTPDFRYNWDIGSGFFTNFIIKPQMIIGYGNSNTDLGGSILTELEGKYLGLFLKYTNYNTNTLYGERNIPLITQPNEILGGIFSNLL</sequence>
<feature type="chain" id="PRO_5012927825" evidence="1">
    <location>
        <begin position="24"/>
        <end position="418"/>
    </location>
</feature>
<dbReference type="KEGG" id="saqi:AXG55_01845"/>
<feature type="signal peptide" evidence="1">
    <location>
        <begin position="1"/>
        <end position="23"/>
    </location>
</feature>
<dbReference type="AlphaFoldDB" id="A0A1L4CXQ2"/>
<name>A0A1L4CXQ2_9BACT</name>
<dbReference type="EMBL" id="CP017834">
    <property type="protein sequence ID" value="APJ02733.1"/>
    <property type="molecule type" value="Genomic_DNA"/>
</dbReference>
<reference evidence="2 3" key="1">
    <citation type="submission" date="2016-10" db="EMBL/GenBank/DDBJ databases">
        <title>Silvanigrella aquatica sp. nov., isolated from a freshwater lake located in the Black Forest, Germany, description of Silvanigrellaceae fam. nov., Silvanigrellales ord. nov., reclassification of the order Bdellovibrionales in the class Oligoflexia, reclassification of the families Bacteriovoracaceae and Halobacteriovoraceae in the new order Bacteriovoracales ord. nov., and reclassification of the family Pseudobacteriovoracaceae in the order Oligoflexiales.</title>
        <authorList>
            <person name="Hahn M.W."/>
            <person name="Schmidt J."/>
            <person name="Koll U."/>
            <person name="Rohde M."/>
            <person name="Verbag S."/>
            <person name="Pitt A."/>
            <person name="Nakai R."/>
            <person name="Naganuma T."/>
            <person name="Lang E."/>
        </authorList>
    </citation>
    <scope>NUCLEOTIDE SEQUENCE [LARGE SCALE GENOMIC DNA]</scope>
    <source>
        <strain evidence="2 3">MWH-Nonnen-W8red</strain>
    </source>
</reference>